<name>A0A2T3B8V2_AMORE</name>
<dbReference type="Proteomes" id="UP000241818">
    <property type="component" value="Unassembled WGS sequence"/>
</dbReference>
<evidence type="ECO:0000313" key="2">
    <source>
        <dbReference type="EMBL" id="PSS23294.1"/>
    </source>
</evidence>
<feature type="signal peptide" evidence="1">
    <location>
        <begin position="1"/>
        <end position="20"/>
    </location>
</feature>
<gene>
    <name evidence="2" type="ORF">M430DRAFT_40482</name>
</gene>
<dbReference type="GeneID" id="36575480"/>
<dbReference type="RefSeq" id="XP_024723340.1">
    <property type="nucleotide sequence ID" value="XM_024867399.1"/>
</dbReference>
<proteinExistence type="predicted"/>
<keyword evidence="3" id="KW-1185">Reference proteome</keyword>
<feature type="chain" id="PRO_5015480815" description="AA1-like domain-containing protein" evidence="1">
    <location>
        <begin position="21"/>
        <end position="175"/>
    </location>
</feature>
<protein>
    <recommendedName>
        <fullName evidence="4">AA1-like domain-containing protein</fullName>
    </recommendedName>
</protein>
<evidence type="ECO:0008006" key="4">
    <source>
        <dbReference type="Google" id="ProtNLM"/>
    </source>
</evidence>
<evidence type="ECO:0000313" key="3">
    <source>
        <dbReference type="Proteomes" id="UP000241818"/>
    </source>
</evidence>
<keyword evidence="1" id="KW-0732">Signal</keyword>
<dbReference type="InParanoid" id="A0A2T3B8V2"/>
<sequence length="175" mass="19142">MRLSTLLAVVATTTSSLVFAQTEYLVPVPWLVTNISISNTRHGTGGSWSLKIIDTPTTTPQGFNTTCRYFSSTSYEFAIDGYPVNEPCANPNVTFGFFPSPLGFTLNVTHLYGNCGSAAQPTPCNDNGTWTFSTDDIRGQENDVQNNFGQSGYFSLPFLNMYPLRAVPSSKCEFC</sequence>
<dbReference type="AlphaFoldDB" id="A0A2T3B8V2"/>
<dbReference type="EMBL" id="KZ679008">
    <property type="protein sequence ID" value="PSS23294.1"/>
    <property type="molecule type" value="Genomic_DNA"/>
</dbReference>
<accession>A0A2T3B8V2</accession>
<dbReference type="OrthoDB" id="3444143at2759"/>
<organism evidence="2 3">
    <name type="scientific">Amorphotheca resinae ATCC 22711</name>
    <dbReference type="NCBI Taxonomy" id="857342"/>
    <lineage>
        <taxon>Eukaryota</taxon>
        <taxon>Fungi</taxon>
        <taxon>Dikarya</taxon>
        <taxon>Ascomycota</taxon>
        <taxon>Pezizomycotina</taxon>
        <taxon>Leotiomycetes</taxon>
        <taxon>Helotiales</taxon>
        <taxon>Amorphothecaceae</taxon>
        <taxon>Amorphotheca</taxon>
    </lineage>
</organism>
<evidence type="ECO:0000256" key="1">
    <source>
        <dbReference type="SAM" id="SignalP"/>
    </source>
</evidence>
<reference evidence="2 3" key="1">
    <citation type="journal article" date="2018" name="New Phytol.">
        <title>Comparative genomics and transcriptomics depict ericoid mycorrhizal fungi as versatile saprotrophs and plant mutualists.</title>
        <authorList>
            <person name="Martino E."/>
            <person name="Morin E."/>
            <person name="Grelet G.A."/>
            <person name="Kuo A."/>
            <person name="Kohler A."/>
            <person name="Daghino S."/>
            <person name="Barry K.W."/>
            <person name="Cichocki N."/>
            <person name="Clum A."/>
            <person name="Dockter R.B."/>
            <person name="Hainaut M."/>
            <person name="Kuo R.C."/>
            <person name="LaButti K."/>
            <person name="Lindahl B.D."/>
            <person name="Lindquist E.A."/>
            <person name="Lipzen A."/>
            <person name="Khouja H.R."/>
            <person name="Magnuson J."/>
            <person name="Murat C."/>
            <person name="Ohm R.A."/>
            <person name="Singer S.W."/>
            <person name="Spatafora J.W."/>
            <person name="Wang M."/>
            <person name="Veneault-Fourrey C."/>
            <person name="Henrissat B."/>
            <person name="Grigoriev I.V."/>
            <person name="Martin F.M."/>
            <person name="Perotto S."/>
        </authorList>
    </citation>
    <scope>NUCLEOTIDE SEQUENCE [LARGE SCALE GENOMIC DNA]</scope>
    <source>
        <strain evidence="2 3">ATCC 22711</strain>
    </source>
</reference>